<dbReference type="Gene3D" id="3.30.70.980">
    <property type="match status" value="2"/>
</dbReference>
<comment type="similarity">
    <text evidence="1 6">Belongs to the TACO1 family.</text>
</comment>
<dbReference type="HAMAP" id="MF_00693">
    <property type="entry name" value="Transcrip_reg_TACO1"/>
    <property type="match status" value="1"/>
</dbReference>
<keyword evidence="5 6" id="KW-0804">Transcription</keyword>
<comment type="subcellular location">
    <subcellularLocation>
        <location evidence="6">Cytoplasm</location>
    </subcellularLocation>
</comment>
<keyword evidence="2 6" id="KW-0963">Cytoplasm</keyword>
<accession>A0A844G5I1</accession>
<dbReference type="EMBL" id="VUNS01000016">
    <property type="protein sequence ID" value="MST98214.1"/>
    <property type="molecule type" value="Genomic_DNA"/>
</dbReference>
<dbReference type="Pfam" id="PF20772">
    <property type="entry name" value="TACO1_YebC_N"/>
    <property type="match status" value="1"/>
</dbReference>
<dbReference type="InterPro" id="IPR029072">
    <property type="entry name" value="YebC-like"/>
</dbReference>
<keyword evidence="3 6" id="KW-0805">Transcription regulation</keyword>
<evidence type="ECO:0000256" key="1">
    <source>
        <dbReference type="ARBA" id="ARBA00008724"/>
    </source>
</evidence>
<dbReference type="SUPFAM" id="SSF75625">
    <property type="entry name" value="YebC-like"/>
    <property type="match status" value="1"/>
</dbReference>
<dbReference type="FunFam" id="1.10.10.200:FF:000002">
    <property type="entry name" value="Probable transcriptional regulatory protein CLM62_37755"/>
    <property type="match status" value="1"/>
</dbReference>
<feature type="domain" description="TACO1/YebC-like N-terminal" evidence="8">
    <location>
        <begin position="5"/>
        <end position="76"/>
    </location>
</feature>
<dbReference type="GO" id="GO:0003677">
    <property type="term" value="F:DNA binding"/>
    <property type="evidence" value="ECO:0007669"/>
    <property type="project" value="UniProtKB-UniRule"/>
</dbReference>
<name>A0A844G5I1_9BACT</name>
<evidence type="ECO:0000256" key="2">
    <source>
        <dbReference type="ARBA" id="ARBA00022490"/>
    </source>
</evidence>
<dbReference type="AlphaFoldDB" id="A0A844G5I1"/>
<dbReference type="NCBIfam" id="TIGR01033">
    <property type="entry name" value="YebC/PmpR family DNA-binding transcriptional regulator"/>
    <property type="match status" value="1"/>
</dbReference>
<dbReference type="GO" id="GO:0006355">
    <property type="term" value="P:regulation of DNA-templated transcription"/>
    <property type="evidence" value="ECO:0007669"/>
    <property type="project" value="UniProtKB-UniRule"/>
</dbReference>
<dbReference type="Proteomes" id="UP000435649">
    <property type="component" value="Unassembled WGS sequence"/>
</dbReference>
<dbReference type="InterPro" id="IPR017856">
    <property type="entry name" value="Integrase-like_N"/>
</dbReference>
<evidence type="ECO:0000256" key="6">
    <source>
        <dbReference type="HAMAP-Rule" id="MF_00693"/>
    </source>
</evidence>
<evidence type="ECO:0000259" key="7">
    <source>
        <dbReference type="Pfam" id="PF01709"/>
    </source>
</evidence>
<keyword evidence="4 6" id="KW-0238">DNA-binding</keyword>
<dbReference type="NCBIfam" id="NF001030">
    <property type="entry name" value="PRK00110.1"/>
    <property type="match status" value="1"/>
</dbReference>
<keyword evidence="10" id="KW-1185">Reference proteome</keyword>
<evidence type="ECO:0000256" key="4">
    <source>
        <dbReference type="ARBA" id="ARBA00023125"/>
    </source>
</evidence>
<sequence>MSGHSKWANIKHKKEAADKVKGKAFSRIAKEIMVAAKMGGSDPDANPRLRSALVAAKAVNMPNANIERAIKKGAGELGDVVYEEIVYEGYAAGGVAVIVECLTDNRNRSISDVRMVFDRNGGNMAGSGAVARMFKRQAHFTISGDWADEDKLMEIVLDAGANDLSVEDGVAEIWADPENFEALVKLFEEKGIPTEEAAVVRKPEMVTEITDVSTARQVMRLVERMEDLDDVQEVTANYEIADEIADQLEEE</sequence>
<dbReference type="GO" id="GO:0005829">
    <property type="term" value="C:cytosol"/>
    <property type="evidence" value="ECO:0007669"/>
    <property type="project" value="TreeGrafter"/>
</dbReference>
<dbReference type="Gene3D" id="1.10.10.200">
    <property type="match status" value="1"/>
</dbReference>
<dbReference type="NCBIfam" id="NF009044">
    <property type="entry name" value="PRK12378.1"/>
    <property type="match status" value="1"/>
</dbReference>
<evidence type="ECO:0000256" key="3">
    <source>
        <dbReference type="ARBA" id="ARBA00023015"/>
    </source>
</evidence>
<dbReference type="PANTHER" id="PTHR12532:SF6">
    <property type="entry name" value="TRANSCRIPTIONAL REGULATORY PROTEIN YEBC-RELATED"/>
    <property type="match status" value="1"/>
</dbReference>
<protein>
    <recommendedName>
        <fullName evidence="6">Probable transcriptional regulatory protein FYJ85_14310</fullName>
    </recommendedName>
</protein>
<dbReference type="PANTHER" id="PTHR12532">
    <property type="entry name" value="TRANSLATIONAL ACTIVATOR OF CYTOCHROME C OXIDASE 1"/>
    <property type="match status" value="1"/>
</dbReference>
<dbReference type="InterPro" id="IPR002876">
    <property type="entry name" value="Transcrip_reg_TACO1-like"/>
</dbReference>
<dbReference type="InterPro" id="IPR048300">
    <property type="entry name" value="TACO1_YebC-like_2nd/3rd_dom"/>
</dbReference>
<proteinExistence type="inferred from homology"/>
<evidence type="ECO:0000256" key="5">
    <source>
        <dbReference type="ARBA" id="ARBA00023163"/>
    </source>
</evidence>
<evidence type="ECO:0000259" key="8">
    <source>
        <dbReference type="Pfam" id="PF20772"/>
    </source>
</evidence>
<feature type="domain" description="TACO1/YebC-like second and third" evidence="7">
    <location>
        <begin position="82"/>
        <end position="238"/>
    </location>
</feature>
<reference evidence="9 10" key="1">
    <citation type="submission" date="2019-08" db="EMBL/GenBank/DDBJ databases">
        <title>In-depth cultivation of the pig gut microbiome towards novel bacterial diversity and tailored functional studies.</title>
        <authorList>
            <person name="Wylensek D."/>
            <person name="Hitch T.C.A."/>
            <person name="Clavel T."/>
        </authorList>
    </citation>
    <scope>NUCLEOTIDE SEQUENCE [LARGE SCALE GENOMIC DNA]</scope>
    <source>
        <strain evidence="9 10">BBE-744-WT-12</strain>
    </source>
</reference>
<dbReference type="Pfam" id="PF01709">
    <property type="entry name" value="Transcrip_reg"/>
    <property type="match status" value="1"/>
</dbReference>
<dbReference type="RefSeq" id="WP_106053714.1">
    <property type="nucleotide sequence ID" value="NZ_CALXOB010000050.1"/>
</dbReference>
<organism evidence="9 10">
    <name type="scientific">Victivallis lenta</name>
    <dbReference type="NCBI Taxonomy" id="2606640"/>
    <lineage>
        <taxon>Bacteria</taxon>
        <taxon>Pseudomonadati</taxon>
        <taxon>Lentisphaerota</taxon>
        <taxon>Lentisphaeria</taxon>
        <taxon>Victivallales</taxon>
        <taxon>Victivallaceae</taxon>
        <taxon>Victivallis</taxon>
    </lineage>
</organism>
<dbReference type="InterPro" id="IPR049083">
    <property type="entry name" value="TACO1_YebC_N"/>
</dbReference>
<evidence type="ECO:0000313" key="10">
    <source>
        <dbReference type="Proteomes" id="UP000435649"/>
    </source>
</evidence>
<gene>
    <name evidence="9" type="ORF">FYJ85_14310</name>
</gene>
<evidence type="ECO:0000313" key="9">
    <source>
        <dbReference type="EMBL" id="MST98214.1"/>
    </source>
</evidence>
<dbReference type="InterPro" id="IPR026564">
    <property type="entry name" value="Transcrip_reg_TACO1-like_dom3"/>
</dbReference>
<comment type="caution">
    <text evidence="9">The sequence shown here is derived from an EMBL/GenBank/DDBJ whole genome shotgun (WGS) entry which is preliminary data.</text>
</comment>